<dbReference type="EMBL" id="CP005076">
    <property type="protein sequence ID" value="AGR42216.1"/>
    <property type="molecule type" value="Genomic_DNA"/>
</dbReference>
<sequence>MRFNDREKSNFALNSSIGVVIVSTILFIISSIYIAISYRFPFWWTLVIIVSLQTIVSFLYCLIIITKIDVYKSSLDTQIMNKFLILIILEFLFLNIFAFLYGVYAYKKIIHKTKYIL</sequence>
<keyword evidence="1" id="KW-0472">Membrane</keyword>
<keyword evidence="1" id="KW-0812">Transmembrane</keyword>
<dbReference type="AlphaFoldDB" id="S5M053"/>
<dbReference type="OrthoDB" id="392068at2"/>
<evidence type="ECO:0000313" key="2">
    <source>
        <dbReference type="EMBL" id="AGR42216.1"/>
    </source>
</evidence>
<accession>S5M053</accession>
<proteinExistence type="predicted"/>
<keyword evidence="3" id="KW-1185">Reference proteome</keyword>
<evidence type="ECO:0000256" key="1">
    <source>
        <dbReference type="SAM" id="Phobius"/>
    </source>
</evidence>
<feature type="transmembrane region" description="Helical" evidence="1">
    <location>
        <begin position="42"/>
        <end position="63"/>
    </location>
</feature>
<dbReference type="KEGG" id="sdi:SDIMI_v3c05120"/>
<evidence type="ECO:0008006" key="4">
    <source>
        <dbReference type="Google" id="ProtNLM"/>
    </source>
</evidence>
<dbReference type="Proteomes" id="UP000014983">
    <property type="component" value="Chromosome"/>
</dbReference>
<keyword evidence="1" id="KW-1133">Transmembrane helix</keyword>
<feature type="transmembrane region" description="Helical" evidence="1">
    <location>
        <begin position="83"/>
        <end position="104"/>
    </location>
</feature>
<dbReference type="HOGENOM" id="CLU_2082016_0_0_14"/>
<name>S5M053_9MOLU</name>
<evidence type="ECO:0000313" key="3">
    <source>
        <dbReference type="Proteomes" id="UP000014983"/>
    </source>
</evidence>
<feature type="transmembrane region" description="Helical" evidence="1">
    <location>
        <begin position="12"/>
        <end position="36"/>
    </location>
</feature>
<protein>
    <recommendedName>
        <fullName evidence="4">Transmembrane protein</fullName>
    </recommendedName>
</protein>
<dbReference type="InParanoid" id="S5M053"/>
<reference evidence="2 3" key="1">
    <citation type="journal article" date="2013" name="Genome Biol. Evol.">
        <title>Comparison of metabolic capacities and inference of gene content evolution in mosquito-associated Spiroplasma diminutum and S. taiwanense.</title>
        <authorList>
            <person name="Lo W.S."/>
            <person name="Ku C."/>
            <person name="Chen L.L."/>
            <person name="Chang T.H."/>
            <person name="Kuo C.H."/>
        </authorList>
    </citation>
    <scope>NUCLEOTIDE SEQUENCE [LARGE SCALE GENOMIC DNA]</scope>
    <source>
        <strain evidence="2 3">CUAS-1</strain>
    </source>
</reference>
<dbReference type="RefSeq" id="WP_020836448.1">
    <property type="nucleotide sequence ID" value="NC_021833.1"/>
</dbReference>
<gene>
    <name evidence="2" type="ORF">SDIMI_v3c05120</name>
</gene>
<dbReference type="STRING" id="1276221.SDIMI_v3c05120"/>
<organism evidence="2 3">
    <name type="scientific">Spiroplasma diminutum CUAS-1</name>
    <dbReference type="NCBI Taxonomy" id="1276221"/>
    <lineage>
        <taxon>Bacteria</taxon>
        <taxon>Bacillati</taxon>
        <taxon>Mycoplasmatota</taxon>
        <taxon>Mollicutes</taxon>
        <taxon>Entomoplasmatales</taxon>
        <taxon>Spiroplasmataceae</taxon>
        <taxon>Spiroplasma</taxon>
    </lineage>
</organism>